<comment type="caution">
    <text evidence="2">The sequence shown here is derived from an EMBL/GenBank/DDBJ whole genome shotgun (WGS) entry which is preliminary data.</text>
</comment>
<sequence length="452" mass="50196">FDTMLVHQGEGSRIQTEPHHTPSPEADPSYHTTSSMPLSSIPTAPISPVTQTETTPIWQYTRRARIAQSSSLPTVADEPASLVRAPMVTSPVAAEGSMQPNINELTALCTSLQRQYSELLAKFQAQEVEICKLKDRVKVLEDIKGVAATQSGDDAPIKGRSIDEREAATERISDDSEELARVLTSIDATTVLAGGIDIPTASGFIPTAGPPVGDIPTGSDDIPTASPVFATANVVTLYSRRKGKEVMAKSDTPKKQRDAEVARIHAEEELQGMIDSLDRTNETIAKSNLGWKVKDFKGMTFEEIEAKFNMVWKQVEDFILMGSKEEAERHKRKGIRFDQESSKKLKSSKEVIKDVKSTEEIPEEKIKEIMQLTQNFMHAPVEWKLYDLCGVHQVTAKDKDIFMLVEKDYPLRKGLAIVMISYKLQVKTYSMMANELVLKIYKIASTPRQQGD</sequence>
<proteinExistence type="predicted"/>
<name>A0A699JZ36_TANCI</name>
<feature type="region of interest" description="Disordered" evidence="1">
    <location>
        <begin position="1"/>
        <end position="54"/>
    </location>
</feature>
<organism evidence="2">
    <name type="scientific">Tanacetum cinerariifolium</name>
    <name type="common">Dalmatian daisy</name>
    <name type="synonym">Chrysanthemum cinerariifolium</name>
    <dbReference type="NCBI Taxonomy" id="118510"/>
    <lineage>
        <taxon>Eukaryota</taxon>
        <taxon>Viridiplantae</taxon>
        <taxon>Streptophyta</taxon>
        <taxon>Embryophyta</taxon>
        <taxon>Tracheophyta</taxon>
        <taxon>Spermatophyta</taxon>
        <taxon>Magnoliopsida</taxon>
        <taxon>eudicotyledons</taxon>
        <taxon>Gunneridae</taxon>
        <taxon>Pentapetalae</taxon>
        <taxon>asterids</taxon>
        <taxon>campanulids</taxon>
        <taxon>Asterales</taxon>
        <taxon>Asteraceae</taxon>
        <taxon>Asteroideae</taxon>
        <taxon>Anthemideae</taxon>
        <taxon>Anthemidinae</taxon>
        <taxon>Tanacetum</taxon>
    </lineage>
</organism>
<evidence type="ECO:0000313" key="2">
    <source>
        <dbReference type="EMBL" id="GFA65621.1"/>
    </source>
</evidence>
<evidence type="ECO:0000256" key="1">
    <source>
        <dbReference type="SAM" id="MobiDB-lite"/>
    </source>
</evidence>
<dbReference type="AlphaFoldDB" id="A0A699JZ36"/>
<reference evidence="2" key="1">
    <citation type="journal article" date="2019" name="Sci. Rep.">
        <title>Draft genome of Tanacetum cinerariifolium, the natural source of mosquito coil.</title>
        <authorList>
            <person name="Yamashiro T."/>
            <person name="Shiraishi A."/>
            <person name="Satake H."/>
            <person name="Nakayama K."/>
        </authorList>
    </citation>
    <scope>NUCLEOTIDE SEQUENCE</scope>
</reference>
<feature type="non-terminal residue" evidence="2">
    <location>
        <position position="1"/>
    </location>
</feature>
<dbReference type="EMBL" id="BKCJ010463099">
    <property type="protein sequence ID" value="GFA65621.1"/>
    <property type="molecule type" value="Genomic_DNA"/>
</dbReference>
<feature type="compositionally biased region" description="Polar residues" evidence="1">
    <location>
        <begin position="30"/>
        <end position="54"/>
    </location>
</feature>
<gene>
    <name evidence="2" type="ORF">Tci_637593</name>
</gene>
<protein>
    <submittedName>
        <fullName evidence="2">Uncharacterized protein</fullName>
    </submittedName>
</protein>
<accession>A0A699JZ36</accession>